<accession>A0A9X4H3P5</accession>
<protein>
    <recommendedName>
        <fullName evidence="3">Essential protein Yae1 N-terminal domain-containing protein</fullName>
    </recommendedName>
</protein>
<keyword evidence="2" id="KW-1185">Reference proteome</keyword>
<dbReference type="Proteomes" id="UP001154312">
    <property type="component" value="Unassembled WGS sequence"/>
</dbReference>
<dbReference type="EMBL" id="JAKOAV010000002">
    <property type="protein sequence ID" value="MDF9407082.1"/>
    <property type="molecule type" value="Genomic_DNA"/>
</dbReference>
<organism evidence="1 2">
    <name type="scientific">Pelotomaculum isophthalicicum JI</name>
    <dbReference type="NCBI Taxonomy" id="947010"/>
    <lineage>
        <taxon>Bacteria</taxon>
        <taxon>Bacillati</taxon>
        <taxon>Bacillota</taxon>
        <taxon>Clostridia</taxon>
        <taxon>Eubacteriales</taxon>
        <taxon>Desulfotomaculaceae</taxon>
        <taxon>Pelotomaculum</taxon>
    </lineage>
</organism>
<dbReference type="RefSeq" id="WP_277442251.1">
    <property type="nucleotide sequence ID" value="NZ_JAKOAV010000002.1"/>
</dbReference>
<dbReference type="AlphaFoldDB" id="A0A9X4H3P5"/>
<gene>
    <name evidence="1" type="ORF">L7E55_01705</name>
</gene>
<reference evidence="1" key="1">
    <citation type="submission" date="2022-02" db="EMBL/GenBank/DDBJ databases">
        <authorList>
            <person name="Leng L."/>
        </authorList>
    </citation>
    <scope>NUCLEOTIDE SEQUENCE</scope>
    <source>
        <strain evidence="1">JI</strain>
    </source>
</reference>
<name>A0A9X4H3P5_9FIRM</name>
<proteinExistence type="predicted"/>
<evidence type="ECO:0000313" key="2">
    <source>
        <dbReference type="Proteomes" id="UP001154312"/>
    </source>
</evidence>
<sequence>MGEEKKGKNEQCWTHGRQKDLGYHLGYNLGFESGFEKGYTEGSALGYNNGFLAALRLSEGSGAEESPGADPPYGRVYQVIRKLVDSGQLSIFLSGCAAREAETLFKLLLVDVHVVTKALDNCR</sequence>
<evidence type="ECO:0008006" key="3">
    <source>
        <dbReference type="Google" id="ProtNLM"/>
    </source>
</evidence>
<evidence type="ECO:0000313" key="1">
    <source>
        <dbReference type="EMBL" id="MDF9407082.1"/>
    </source>
</evidence>
<comment type="caution">
    <text evidence="1">The sequence shown here is derived from an EMBL/GenBank/DDBJ whole genome shotgun (WGS) entry which is preliminary data.</text>
</comment>